<proteinExistence type="predicted"/>
<evidence type="ECO:0000313" key="1">
    <source>
        <dbReference type="EMBL" id="KAK7939694.1"/>
    </source>
</evidence>
<dbReference type="AlphaFoldDB" id="A0AAW0PYB7"/>
<keyword evidence="2" id="KW-1185">Reference proteome</keyword>
<accession>A0AAW0PYB7</accession>
<reference evidence="2" key="1">
    <citation type="submission" date="2024-04" db="EMBL/GenBank/DDBJ databases">
        <title>Salinicola lusitanus LLJ914,a marine bacterium isolated from the Okinawa Trough.</title>
        <authorList>
            <person name="Li J."/>
        </authorList>
    </citation>
    <scope>NUCLEOTIDE SEQUENCE [LARGE SCALE GENOMIC DNA]</scope>
</reference>
<gene>
    <name evidence="1" type="ORF">WMY93_003020</name>
</gene>
<sequence length="114" mass="12322">MACTVVMEVHQTQARPVVLLGLSRALKCGHLATTSAPLTYIKGLQSSLVALLVLFELERAVDVPHDGIHYGISEKCLQSAHPREPHNSPPSLLPAARLTLCQPHNNSLPAQKSM</sequence>
<organism evidence="1 2">
    <name type="scientific">Mugilogobius chulae</name>
    <name type="common">yellowstripe goby</name>
    <dbReference type="NCBI Taxonomy" id="88201"/>
    <lineage>
        <taxon>Eukaryota</taxon>
        <taxon>Metazoa</taxon>
        <taxon>Chordata</taxon>
        <taxon>Craniata</taxon>
        <taxon>Vertebrata</taxon>
        <taxon>Euteleostomi</taxon>
        <taxon>Actinopterygii</taxon>
        <taxon>Neopterygii</taxon>
        <taxon>Teleostei</taxon>
        <taxon>Neoteleostei</taxon>
        <taxon>Acanthomorphata</taxon>
        <taxon>Gobiaria</taxon>
        <taxon>Gobiiformes</taxon>
        <taxon>Gobioidei</taxon>
        <taxon>Gobiidae</taxon>
        <taxon>Gobionellinae</taxon>
        <taxon>Mugilogobius</taxon>
    </lineage>
</organism>
<protein>
    <submittedName>
        <fullName evidence="1">Uncharacterized protein</fullName>
    </submittedName>
</protein>
<dbReference type="Proteomes" id="UP001460270">
    <property type="component" value="Unassembled WGS sequence"/>
</dbReference>
<evidence type="ECO:0000313" key="2">
    <source>
        <dbReference type="Proteomes" id="UP001460270"/>
    </source>
</evidence>
<comment type="caution">
    <text evidence="1">The sequence shown here is derived from an EMBL/GenBank/DDBJ whole genome shotgun (WGS) entry which is preliminary data.</text>
</comment>
<dbReference type="EMBL" id="JBBPFD010000002">
    <property type="protein sequence ID" value="KAK7939694.1"/>
    <property type="molecule type" value="Genomic_DNA"/>
</dbReference>
<name>A0AAW0PYB7_9GOBI</name>